<dbReference type="AlphaFoldDB" id="A0A8S1J4B5"/>
<keyword evidence="12" id="KW-1185">Reference proteome</keyword>
<gene>
    <name evidence="11" type="ORF">OSTQU699_LOCUS7290</name>
</gene>
<name>A0A8S1J4B5_9CHLO</name>
<evidence type="ECO:0000256" key="3">
    <source>
        <dbReference type="ARBA" id="ARBA00022692"/>
    </source>
</evidence>
<dbReference type="Gene3D" id="1.20.120.1630">
    <property type="match status" value="1"/>
</dbReference>
<dbReference type="GO" id="GO:0004671">
    <property type="term" value="F:protein C-terminal S-isoprenylcysteine carboxyl O-methyltransferase activity"/>
    <property type="evidence" value="ECO:0007669"/>
    <property type="project" value="TreeGrafter"/>
</dbReference>
<sequence>MWGAVAWGRAPAPARGPAASLRPFGTSFTRGGWIRADRSRTGLPGLTGAVPPIIRFFRRHTSTESTESPGPGSVDLQEPPQDPDAGSPEQAGIAGRDTVSEDEGPFALRTLWEEMKDVTFMGKRGEGWFLAQVIAVMLILFPPVSLKGMLDAVGVLAVATGLVFTLSSVLSLGRNISPFPYPRPSSKGIVTDGMYQYVRHPMYGGLLLACIGISAISHSEARFLLTLVLWWAMEKKVEFEEARLIERFPEYEKYRSGARKFFPFVY</sequence>
<feature type="region of interest" description="Disordered" evidence="9">
    <location>
        <begin position="62"/>
        <end position="99"/>
    </location>
</feature>
<keyword evidence="4 10" id="KW-1133">Transmembrane helix</keyword>
<keyword evidence="7" id="KW-0594">Phospholipid biosynthesis</keyword>
<evidence type="ECO:0000256" key="9">
    <source>
        <dbReference type="SAM" id="MobiDB-lite"/>
    </source>
</evidence>
<evidence type="ECO:0000256" key="1">
    <source>
        <dbReference type="ARBA" id="ARBA00004127"/>
    </source>
</evidence>
<dbReference type="Proteomes" id="UP000708148">
    <property type="component" value="Unassembled WGS sequence"/>
</dbReference>
<dbReference type="Pfam" id="PF04191">
    <property type="entry name" value="PEMT"/>
    <property type="match status" value="1"/>
</dbReference>
<comment type="caution">
    <text evidence="11">The sequence shown here is derived from an EMBL/GenBank/DDBJ whole genome shotgun (WGS) entry which is preliminary data.</text>
</comment>
<dbReference type="PANTHER" id="PTHR12714:SF26">
    <property type="entry name" value="ISOPRENYLCYSTEINE CARBOXYLMETHYLTRANSFERASE FAMILY PROTEIN"/>
    <property type="match status" value="1"/>
</dbReference>
<dbReference type="EMBL" id="CAJHUC010001661">
    <property type="protein sequence ID" value="CAD7701933.1"/>
    <property type="molecule type" value="Genomic_DNA"/>
</dbReference>
<dbReference type="PANTHER" id="PTHR12714">
    <property type="entry name" value="PROTEIN-S ISOPRENYLCYSTEINE O-METHYLTRANSFERASE"/>
    <property type="match status" value="1"/>
</dbReference>
<dbReference type="InterPro" id="IPR007318">
    <property type="entry name" value="Phopholipid_MeTrfase"/>
</dbReference>
<reference evidence="11" key="1">
    <citation type="submission" date="2020-12" db="EMBL/GenBank/DDBJ databases">
        <authorList>
            <person name="Iha C."/>
        </authorList>
    </citation>
    <scope>NUCLEOTIDE SEQUENCE</scope>
</reference>
<keyword evidence="8" id="KW-1208">Phospholipid metabolism</keyword>
<feature type="transmembrane region" description="Helical" evidence="10">
    <location>
        <begin position="128"/>
        <end position="146"/>
    </location>
</feature>
<accession>A0A8S1J4B5</accession>
<dbReference type="OrthoDB" id="422086at2759"/>
<feature type="region of interest" description="Disordered" evidence="9">
    <location>
        <begin position="1"/>
        <end position="23"/>
    </location>
</feature>
<keyword evidence="2" id="KW-0444">Lipid biosynthesis</keyword>
<keyword evidence="6 10" id="KW-0472">Membrane</keyword>
<organism evidence="11 12">
    <name type="scientific">Ostreobium quekettii</name>
    <dbReference type="NCBI Taxonomy" id="121088"/>
    <lineage>
        <taxon>Eukaryota</taxon>
        <taxon>Viridiplantae</taxon>
        <taxon>Chlorophyta</taxon>
        <taxon>core chlorophytes</taxon>
        <taxon>Ulvophyceae</taxon>
        <taxon>TCBD clade</taxon>
        <taxon>Bryopsidales</taxon>
        <taxon>Ostreobineae</taxon>
        <taxon>Ostreobiaceae</taxon>
        <taxon>Ostreobium</taxon>
    </lineage>
</organism>
<protein>
    <recommendedName>
        <fullName evidence="13">Protein-S-isoprenylcysteine O-methyltransferase</fullName>
    </recommendedName>
</protein>
<evidence type="ECO:0000313" key="12">
    <source>
        <dbReference type="Proteomes" id="UP000708148"/>
    </source>
</evidence>
<proteinExistence type="predicted"/>
<feature type="transmembrane region" description="Helical" evidence="10">
    <location>
        <begin position="152"/>
        <end position="173"/>
    </location>
</feature>
<evidence type="ECO:0000256" key="6">
    <source>
        <dbReference type="ARBA" id="ARBA00023136"/>
    </source>
</evidence>
<evidence type="ECO:0000256" key="2">
    <source>
        <dbReference type="ARBA" id="ARBA00022516"/>
    </source>
</evidence>
<feature type="transmembrane region" description="Helical" evidence="10">
    <location>
        <begin position="206"/>
        <end position="233"/>
    </location>
</feature>
<keyword evidence="5" id="KW-0443">Lipid metabolism</keyword>
<evidence type="ECO:0000256" key="10">
    <source>
        <dbReference type="SAM" id="Phobius"/>
    </source>
</evidence>
<dbReference type="GO" id="GO:0005783">
    <property type="term" value="C:endoplasmic reticulum"/>
    <property type="evidence" value="ECO:0007669"/>
    <property type="project" value="TreeGrafter"/>
</dbReference>
<dbReference type="GO" id="GO:0008654">
    <property type="term" value="P:phospholipid biosynthetic process"/>
    <property type="evidence" value="ECO:0007669"/>
    <property type="project" value="UniProtKB-KW"/>
</dbReference>
<evidence type="ECO:0000256" key="5">
    <source>
        <dbReference type="ARBA" id="ARBA00023098"/>
    </source>
</evidence>
<evidence type="ECO:0000256" key="4">
    <source>
        <dbReference type="ARBA" id="ARBA00022989"/>
    </source>
</evidence>
<evidence type="ECO:0000313" key="11">
    <source>
        <dbReference type="EMBL" id="CAD7701933.1"/>
    </source>
</evidence>
<feature type="compositionally biased region" description="Low complexity" evidence="9">
    <location>
        <begin position="1"/>
        <end position="19"/>
    </location>
</feature>
<evidence type="ECO:0000256" key="8">
    <source>
        <dbReference type="ARBA" id="ARBA00023264"/>
    </source>
</evidence>
<evidence type="ECO:0008006" key="13">
    <source>
        <dbReference type="Google" id="ProtNLM"/>
    </source>
</evidence>
<comment type="subcellular location">
    <subcellularLocation>
        <location evidence="1">Endomembrane system</location>
        <topology evidence="1">Multi-pass membrane protein</topology>
    </subcellularLocation>
</comment>
<keyword evidence="3 10" id="KW-0812">Transmembrane</keyword>
<evidence type="ECO:0000256" key="7">
    <source>
        <dbReference type="ARBA" id="ARBA00023209"/>
    </source>
</evidence>